<reference evidence="2 3" key="1">
    <citation type="journal article" date="2014" name="PLoS Genet.">
        <title>The Genome of Spironucleus salmonicida Highlights a Fish Pathogen Adapted to Fluctuating Environments.</title>
        <authorList>
            <person name="Xu F."/>
            <person name="Jerlstrom-Hultqvist J."/>
            <person name="Einarsson E."/>
            <person name="Astvaldsson A."/>
            <person name="Svard S.G."/>
            <person name="Andersson J.O."/>
        </authorList>
    </citation>
    <scope>NUCLEOTIDE SEQUENCE [LARGE SCALE GENOMIC DNA]</scope>
    <source>
        <strain evidence="2 3">ATCC 50377</strain>
    </source>
</reference>
<accession>A0A9P8M0J5</accession>
<evidence type="ECO:0000313" key="3">
    <source>
        <dbReference type="Proteomes" id="UP000018208"/>
    </source>
</evidence>
<keyword evidence="2" id="KW-0648">Protein biosynthesis</keyword>
<evidence type="ECO:0000259" key="1">
    <source>
        <dbReference type="PROSITE" id="PS51363"/>
    </source>
</evidence>
<gene>
    <name evidence="2" type="ORF">SS50377_21202</name>
</gene>
<dbReference type="GeneID" id="94295225"/>
<dbReference type="PANTHER" id="PTHR14208">
    <property type="entry name" value="BASIC LEUCINE ZIPPER AND W2 DOMAIN-CONTAINING PROTEIN"/>
    <property type="match status" value="1"/>
</dbReference>
<feature type="domain" description="W2" evidence="1">
    <location>
        <begin position="207"/>
        <end position="383"/>
    </location>
</feature>
<organism evidence="2 3">
    <name type="scientific">Spironucleus salmonicida</name>
    <dbReference type="NCBI Taxonomy" id="348837"/>
    <lineage>
        <taxon>Eukaryota</taxon>
        <taxon>Metamonada</taxon>
        <taxon>Diplomonadida</taxon>
        <taxon>Hexamitidae</taxon>
        <taxon>Hexamitinae</taxon>
        <taxon>Spironucleus</taxon>
    </lineage>
</organism>
<protein>
    <submittedName>
        <fullName evidence="2">Elongation initiation factor 5C</fullName>
    </submittedName>
</protein>
<dbReference type="GO" id="GO:0005737">
    <property type="term" value="C:cytoplasm"/>
    <property type="evidence" value="ECO:0007669"/>
    <property type="project" value="TreeGrafter"/>
</dbReference>
<dbReference type="RefSeq" id="XP_067768621.1">
    <property type="nucleotide sequence ID" value="XM_067905139.1"/>
</dbReference>
<dbReference type="KEGG" id="ssao:94295225"/>
<proteinExistence type="predicted"/>
<dbReference type="SUPFAM" id="SSF48371">
    <property type="entry name" value="ARM repeat"/>
    <property type="match status" value="1"/>
</dbReference>
<evidence type="ECO:0000313" key="2">
    <source>
        <dbReference type="EMBL" id="KAH0577848.1"/>
    </source>
</evidence>
<dbReference type="GO" id="GO:0016020">
    <property type="term" value="C:membrane"/>
    <property type="evidence" value="ECO:0007669"/>
    <property type="project" value="TreeGrafter"/>
</dbReference>
<dbReference type="GO" id="GO:0003743">
    <property type="term" value="F:translation initiation factor activity"/>
    <property type="evidence" value="ECO:0007669"/>
    <property type="project" value="UniProtKB-KW"/>
</dbReference>
<dbReference type="InterPro" id="IPR003307">
    <property type="entry name" value="W2_domain"/>
</dbReference>
<dbReference type="Pfam" id="PF02020">
    <property type="entry name" value="W2"/>
    <property type="match status" value="1"/>
</dbReference>
<dbReference type="PROSITE" id="PS51363">
    <property type="entry name" value="W2"/>
    <property type="match status" value="1"/>
</dbReference>
<keyword evidence="3" id="KW-1185">Reference proteome</keyword>
<dbReference type="InterPro" id="IPR016024">
    <property type="entry name" value="ARM-type_fold"/>
</dbReference>
<dbReference type="AlphaFoldDB" id="A0A9P8M0J5"/>
<dbReference type="Proteomes" id="UP000018208">
    <property type="component" value="Unassembled WGS sequence"/>
</dbReference>
<name>A0A9P8M0J5_9EUKA</name>
<dbReference type="EMBL" id="AUWU02000001">
    <property type="protein sequence ID" value="KAH0577848.1"/>
    <property type="molecule type" value="Genomic_DNA"/>
</dbReference>
<dbReference type="Gene3D" id="1.25.40.180">
    <property type="match status" value="1"/>
</dbReference>
<keyword evidence="2" id="KW-0396">Initiation factor</keyword>
<dbReference type="OrthoDB" id="1727522at2759"/>
<dbReference type="PANTHER" id="PTHR14208:SF2">
    <property type="entry name" value="PROTEIN KRASAVIETZ"/>
    <property type="match status" value="1"/>
</dbReference>
<dbReference type="InterPro" id="IPR051245">
    <property type="entry name" value="eIF5-mimic_regulator"/>
</dbReference>
<sequence>MSFHHSFMFSRRRRPQRKRKNVVVKDPETFFIDIEESFELMEPEDVFHELSIDNTFRQNVVPYLDQFCERCFCGRYGLIAGDRLSDPPLESSFLGCKEEKLNTWLEEFGKLCHSFTTIKNKMDAILPKFLQSALSLPDEIQQRVFKISAKIVSMKIYNKSHSQDFYLTALFIMPHYEQIIAKALNTLKNELNEQEIFTFCLQYEFVKTLENQEHEIIFQECDWFKIEYEKYQYQTMIDNQVIKVAQLIKDVNFEHFEEELENVKDICKEQFLQVVQKAIFVILGQLNKQNFSTDIDTLFVKIIPYIQQLVQTVPQQAEFMDVIQNQCYQNPSLHDNFKQILLLFYKNQIIDGRVIIAWFDRADGKGKKSFTQQINQFCSWLKE</sequence>
<comment type="caution">
    <text evidence="2">The sequence shown here is derived from an EMBL/GenBank/DDBJ whole genome shotgun (WGS) entry which is preliminary data.</text>
</comment>